<evidence type="ECO:0000256" key="2">
    <source>
        <dbReference type="ARBA" id="ARBA00023015"/>
    </source>
</evidence>
<dbReference type="InterPro" id="IPR040356">
    <property type="entry name" value="SPEAR"/>
</dbReference>
<feature type="region of interest" description="Disordered" evidence="4">
    <location>
        <begin position="1"/>
        <end position="54"/>
    </location>
</feature>
<keyword evidence="1" id="KW-0678">Repressor</keyword>
<accession>A0ABU6S7X0</accession>
<feature type="region of interest" description="Disordered" evidence="4">
    <location>
        <begin position="186"/>
        <end position="219"/>
    </location>
</feature>
<dbReference type="EMBL" id="JASCZI010060479">
    <property type="protein sequence ID" value="MED6132565.1"/>
    <property type="molecule type" value="Genomic_DNA"/>
</dbReference>
<name>A0ABU6S7X0_9FABA</name>
<feature type="compositionally biased region" description="Low complexity" evidence="4">
    <location>
        <begin position="22"/>
        <end position="32"/>
    </location>
</feature>
<dbReference type="PANTHER" id="PTHR33388">
    <property type="entry name" value="OS01G0212500 PROTEIN"/>
    <property type="match status" value="1"/>
</dbReference>
<dbReference type="Proteomes" id="UP001341840">
    <property type="component" value="Unassembled WGS sequence"/>
</dbReference>
<keyword evidence="6" id="KW-1185">Reference proteome</keyword>
<sequence length="219" mass="24047">MGSSYFGEANLVGNIERGGSDGSSSSPSSSSSRKGKKNSNSSEKKQPRQPQRGLGVAQLEKIRLHTQMPYAYHHHSSSYPSSNFNNLNINDDPRVVQMAAAYSSSSFSYSSSSTSYSPSYAFQTDIMMGLTEYEKTNMRYGDSRSTNTPRWETANAGMLEENHQCSSQSNVTIPFLSLYGSHDEIDRENHRSGGSVGSSSHNSESSDPQELDLELRLSL</sequence>
<proteinExistence type="predicted"/>
<keyword evidence="2" id="KW-0805">Transcription regulation</keyword>
<evidence type="ECO:0000313" key="6">
    <source>
        <dbReference type="Proteomes" id="UP001341840"/>
    </source>
</evidence>
<evidence type="ECO:0000256" key="1">
    <source>
        <dbReference type="ARBA" id="ARBA00022491"/>
    </source>
</evidence>
<protein>
    <submittedName>
        <fullName evidence="5">Uncharacterized protein</fullName>
    </submittedName>
</protein>
<feature type="compositionally biased region" description="Low complexity" evidence="4">
    <location>
        <begin position="197"/>
        <end position="206"/>
    </location>
</feature>
<keyword evidence="3" id="KW-0804">Transcription</keyword>
<dbReference type="PANTHER" id="PTHR33388:SF18">
    <property type="entry name" value="PROTEIN SPEAR1"/>
    <property type="match status" value="1"/>
</dbReference>
<evidence type="ECO:0000256" key="3">
    <source>
        <dbReference type="ARBA" id="ARBA00023163"/>
    </source>
</evidence>
<evidence type="ECO:0000313" key="5">
    <source>
        <dbReference type="EMBL" id="MED6132565.1"/>
    </source>
</evidence>
<evidence type="ECO:0000256" key="4">
    <source>
        <dbReference type="SAM" id="MobiDB-lite"/>
    </source>
</evidence>
<comment type="caution">
    <text evidence="5">The sequence shown here is derived from an EMBL/GenBank/DDBJ whole genome shotgun (WGS) entry which is preliminary data.</text>
</comment>
<organism evidence="5 6">
    <name type="scientific">Stylosanthes scabra</name>
    <dbReference type="NCBI Taxonomy" id="79078"/>
    <lineage>
        <taxon>Eukaryota</taxon>
        <taxon>Viridiplantae</taxon>
        <taxon>Streptophyta</taxon>
        <taxon>Embryophyta</taxon>
        <taxon>Tracheophyta</taxon>
        <taxon>Spermatophyta</taxon>
        <taxon>Magnoliopsida</taxon>
        <taxon>eudicotyledons</taxon>
        <taxon>Gunneridae</taxon>
        <taxon>Pentapetalae</taxon>
        <taxon>rosids</taxon>
        <taxon>fabids</taxon>
        <taxon>Fabales</taxon>
        <taxon>Fabaceae</taxon>
        <taxon>Papilionoideae</taxon>
        <taxon>50 kb inversion clade</taxon>
        <taxon>dalbergioids sensu lato</taxon>
        <taxon>Dalbergieae</taxon>
        <taxon>Pterocarpus clade</taxon>
        <taxon>Stylosanthes</taxon>
    </lineage>
</organism>
<gene>
    <name evidence="5" type="ORF">PIB30_020211</name>
</gene>
<reference evidence="5 6" key="1">
    <citation type="journal article" date="2023" name="Plants (Basel)">
        <title>Bridging the Gap: Combining Genomics and Transcriptomics Approaches to Understand Stylosanthes scabra, an Orphan Legume from the Brazilian Caatinga.</title>
        <authorList>
            <person name="Ferreira-Neto J.R.C."/>
            <person name="da Silva M.D."/>
            <person name="Binneck E."/>
            <person name="de Melo N.F."/>
            <person name="da Silva R.H."/>
            <person name="de Melo A.L.T.M."/>
            <person name="Pandolfi V."/>
            <person name="Bustamante F.O."/>
            <person name="Brasileiro-Vidal A.C."/>
            <person name="Benko-Iseppon A.M."/>
        </authorList>
    </citation>
    <scope>NUCLEOTIDE SEQUENCE [LARGE SCALE GENOMIC DNA]</scope>
    <source>
        <tissue evidence="5">Leaves</tissue>
    </source>
</reference>